<dbReference type="KEGG" id="fya:KMW28_00040"/>
<dbReference type="Pfam" id="PF13444">
    <property type="entry name" value="Acetyltransf_5"/>
    <property type="match status" value="1"/>
</dbReference>
<name>A0AAX1N3J9_9BACT</name>
<reference evidence="7 8" key="1">
    <citation type="submission" date="2021-05" db="EMBL/GenBank/DDBJ databases">
        <title>Comparative genomic studies on the polysaccharide-degrading batcterial strains of the Flammeovirga genus.</title>
        <authorList>
            <person name="Zewei F."/>
            <person name="Zheng Z."/>
            <person name="Yu L."/>
            <person name="Ruyue G."/>
            <person name="Yanhong M."/>
            <person name="Yuanyuan C."/>
            <person name="Jingyan G."/>
            <person name="Wenjun H."/>
        </authorList>
    </citation>
    <scope>NUCLEOTIDE SEQUENCE [LARGE SCALE GENOMIC DNA]</scope>
    <source>
        <strain evidence="7 8">NBRC:100898</strain>
    </source>
</reference>
<dbReference type="InterPro" id="IPR045746">
    <property type="entry name" value="ACT14924-like_Acyltransf_dom"/>
</dbReference>
<evidence type="ECO:0000256" key="2">
    <source>
        <dbReference type="ARBA" id="ARBA00022516"/>
    </source>
</evidence>
<dbReference type="SMART" id="SM00563">
    <property type="entry name" value="PlsC"/>
    <property type="match status" value="1"/>
</dbReference>
<evidence type="ECO:0000313" key="8">
    <source>
        <dbReference type="Proteomes" id="UP000678679"/>
    </source>
</evidence>
<evidence type="ECO:0000256" key="1">
    <source>
        <dbReference type="ARBA" id="ARBA00005189"/>
    </source>
</evidence>
<sequence length="574" mass="66223">MQPQIIPTSELMEELNLNKLSADLMMKTTGLSSFNEMYSQLSEYEGVELIEEALKMMNIKVEISDEDLKKIPKWGAFITISNHPYGLLDGVVLLQILRKIRPDYKVTANFLLGKMKPFQELFIPVDPFKKTNFKASEKVKQALANGDSIGLFPAGEVSTYYNSHKGIADKPWSTSAIKLIKRAEVPVIPIYFHGVNSWVFHLLGRIHPLLRTFQIPKEFLNKKNHTVKVRIGQPIPVKKQNEYEDLSSFGQMLRDKTYLLGEGMKKQKFLRPNKKAKTVAEEVIAEIPKEIIKDEIQSLPESSLLCAHGQNEVRIAHSDAIPYTLLEIGRLREITFRAVGEGTNREVDLDKFDEYYHHLFIWNTATAQIIGAYRIGVGEEIVQNIGKKGFYTNTLFKFKNDFIHVLNNGIELGRSFVIQEKQRDAYPLFLLWKGINTYLKRNPQFKYMFGPVSISNDYSNAAKEAIIYYSYKHLYDHDIAQFVKPRKRYKIGDQIKKYIDNLIQKESIAIDELDKLVMDIEPKRFKVPVLIRQYIRLNGRMIGFNIDPKFNHCLDGLILVNVDNIPEKITNQLQ</sequence>
<keyword evidence="8" id="KW-1185">Reference proteome</keyword>
<feature type="domain" description="Phospholipid/glycerol acyltransferase" evidence="6">
    <location>
        <begin position="77"/>
        <end position="195"/>
    </location>
</feature>
<dbReference type="InterPro" id="IPR052351">
    <property type="entry name" value="Ornithine_N-alpha-AT"/>
</dbReference>
<gene>
    <name evidence="7" type="ORF">KMW28_00040</name>
</gene>
<evidence type="ECO:0000259" key="6">
    <source>
        <dbReference type="SMART" id="SM00563"/>
    </source>
</evidence>
<dbReference type="GO" id="GO:0006629">
    <property type="term" value="P:lipid metabolic process"/>
    <property type="evidence" value="ECO:0007669"/>
    <property type="project" value="UniProtKB-KW"/>
</dbReference>
<evidence type="ECO:0000313" key="7">
    <source>
        <dbReference type="EMBL" id="QWG02010.1"/>
    </source>
</evidence>
<dbReference type="RefSeq" id="WP_169665717.1">
    <property type="nucleotide sequence ID" value="NZ_CP076132.1"/>
</dbReference>
<keyword evidence="3 7" id="KW-0808">Transferase</keyword>
<dbReference type="InterPro" id="IPR016181">
    <property type="entry name" value="Acyl_CoA_acyltransferase"/>
</dbReference>
<dbReference type="GO" id="GO:0016746">
    <property type="term" value="F:acyltransferase activity"/>
    <property type="evidence" value="ECO:0007669"/>
    <property type="project" value="UniProtKB-KW"/>
</dbReference>
<dbReference type="EMBL" id="CP076132">
    <property type="protein sequence ID" value="QWG02010.1"/>
    <property type="molecule type" value="Genomic_DNA"/>
</dbReference>
<dbReference type="CDD" id="cd07986">
    <property type="entry name" value="LPLAT_ACT14924-like"/>
    <property type="match status" value="1"/>
</dbReference>
<dbReference type="PANTHER" id="PTHR37323">
    <property type="entry name" value="GCN5-RELATED N-ACETYLTRANSFERASE"/>
    <property type="match status" value="1"/>
</dbReference>
<dbReference type="PANTHER" id="PTHR37323:SF1">
    <property type="entry name" value="L-ORNITHINE N(ALPHA)-ACYLTRANSFERASE"/>
    <property type="match status" value="1"/>
</dbReference>
<dbReference type="Pfam" id="PF19576">
    <property type="entry name" value="Acyltransf_2"/>
    <property type="match status" value="1"/>
</dbReference>
<keyword evidence="2" id="KW-0444">Lipid biosynthesis</keyword>
<proteinExistence type="predicted"/>
<keyword evidence="4" id="KW-0443">Lipid metabolism</keyword>
<dbReference type="SUPFAM" id="SSF55729">
    <property type="entry name" value="Acyl-CoA N-acyltransferases (Nat)"/>
    <property type="match status" value="1"/>
</dbReference>
<dbReference type="EC" id="2.3.1.-" evidence="7"/>
<evidence type="ECO:0000256" key="5">
    <source>
        <dbReference type="ARBA" id="ARBA00023315"/>
    </source>
</evidence>
<evidence type="ECO:0000256" key="3">
    <source>
        <dbReference type="ARBA" id="ARBA00022679"/>
    </source>
</evidence>
<dbReference type="SUPFAM" id="SSF69593">
    <property type="entry name" value="Glycerol-3-phosphate (1)-acyltransferase"/>
    <property type="match status" value="1"/>
</dbReference>
<accession>A0AAX1N3J9</accession>
<comment type="pathway">
    <text evidence="1">Lipid metabolism.</text>
</comment>
<protein>
    <submittedName>
        <fullName evidence="7">GNAT family N-acetyltransferase</fullName>
        <ecNumber evidence="7">2.3.1.-</ecNumber>
    </submittedName>
</protein>
<dbReference type="AlphaFoldDB" id="A0AAX1N3J9"/>
<dbReference type="InterPro" id="IPR002123">
    <property type="entry name" value="Plipid/glycerol_acylTrfase"/>
</dbReference>
<keyword evidence="5 7" id="KW-0012">Acyltransferase</keyword>
<evidence type="ECO:0000256" key="4">
    <source>
        <dbReference type="ARBA" id="ARBA00023098"/>
    </source>
</evidence>
<organism evidence="7 8">
    <name type="scientific">Flammeovirga yaeyamensis</name>
    <dbReference type="NCBI Taxonomy" id="367791"/>
    <lineage>
        <taxon>Bacteria</taxon>
        <taxon>Pseudomonadati</taxon>
        <taxon>Bacteroidota</taxon>
        <taxon>Cytophagia</taxon>
        <taxon>Cytophagales</taxon>
        <taxon>Flammeovirgaceae</taxon>
        <taxon>Flammeovirga</taxon>
    </lineage>
</organism>
<dbReference type="Proteomes" id="UP000678679">
    <property type="component" value="Chromosome 1"/>
</dbReference>